<sequence>MFLALLLIVVLALYINNLSQKYSFYNLFYSIKFSKSVLECHEEFEISFIIENKKILPITYLQINQNYPKEFQFINIDSDVNVFKTTLSILPYQRIKRSFLVKCSSRGRYLLYNANLICGDLLGLKQFSRDFEFSREIIVLPKPYDLKNKLKPIGSFLGDLSVKRWIIEDPILTVGLREYTGNEPLKYIHWPTSMKNQRLMVKEFDYTTDNNILLYLNIETSKPFWEKIDSRQIEKVISITRAIIDKLESEKIPYGIKCNAQNYMNINLSNTGLGKKHYMSILESLGRIDYSIFTPFEEILKNNRSMNYTTAVVITPSIFNEYVAEINRLKDIYQKVVLITLEKNNVELMKNIEIYFEGND</sequence>
<dbReference type="RefSeq" id="WP_057976735.1">
    <property type="nucleotide sequence ID" value="NZ_LKHP01000002.1"/>
</dbReference>
<dbReference type="STRING" id="908809.ABG79_00473"/>
<evidence type="ECO:0000313" key="2">
    <source>
        <dbReference type="Proteomes" id="UP000052015"/>
    </source>
</evidence>
<keyword evidence="2" id="KW-1185">Reference proteome</keyword>
<protein>
    <submittedName>
        <fullName evidence="1">Uncharacterized protein</fullName>
    </submittedName>
</protein>
<accession>A0A0R3JVW8</accession>
<dbReference type="PANTHER" id="PTHR34351">
    <property type="entry name" value="SLR1927 PROTEIN-RELATED"/>
    <property type="match status" value="1"/>
</dbReference>
<proteinExistence type="predicted"/>
<dbReference type="Proteomes" id="UP000052015">
    <property type="component" value="Unassembled WGS sequence"/>
</dbReference>
<organism evidence="1 2">
    <name type="scientific">Caloramator mitchellensis</name>
    <dbReference type="NCBI Taxonomy" id="908809"/>
    <lineage>
        <taxon>Bacteria</taxon>
        <taxon>Bacillati</taxon>
        <taxon>Bacillota</taxon>
        <taxon>Clostridia</taxon>
        <taxon>Eubacteriales</taxon>
        <taxon>Clostridiaceae</taxon>
        <taxon>Caloramator</taxon>
    </lineage>
</organism>
<dbReference type="OrthoDB" id="9789943at2"/>
<dbReference type="AlphaFoldDB" id="A0A0R3JVW8"/>
<evidence type="ECO:0000313" key="1">
    <source>
        <dbReference type="EMBL" id="KRQ87672.1"/>
    </source>
</evidence>
<reference evidence="1 2" key="1">
    <citation type="submission" date="2015-09" db="EMBL/GenBank/DDBJ databases">
        <title>Draft genome sequence of a Caloramator mitchellensis, a moderate thermophile from the Great Artesian Basin of Australia.</title>
        <authorList>
            <person name="Patel B.K."/>
        </authorList>
    </citation>
    <scope>NUCLEOTIDE SEQUENCE [LARGE SCALE GENOMIC DNA]</scope>
    <source>
        <strain evidence="1 2">VF08</strain>
    </source>
</reference>
<gene>
    <name evidence="1" type="ORF">ABG79_00473</name>
</gene>
<dbReference type="EMBL" id="LKHP01000002">
    <property type="protein sequence ID" value="KRQ87672.1"/>
    <property type="molecule type" value="Genomic_DNA"/>
</dbReference>
<comment type="caution">
    <text evidence="1">The sequence shown here is derived from an EMBL/GenBank/DDBJ whole genome shotgun (WGS) entry which is preliminary data.</text>
</comment>
<dbReference type="PANTHER" id="PTHR34351:SF2">
    <property type="entry name" value="DUF58 DOMAIN-CONTAINING PROTEIN"/>
    <property type="match status" value="1"/>
</dbReference>
<name>A0A0R3JVW8_CALMK</name>